<evidence type="ECO:0000256" key="1">
    <source>
        <dbReference type="ARBA" id="ARBA00004141"/>
    </source>
</evidence>
<feature type="region of interest" description="Disordered" evidence="6">
    <location>
        <begin position="401"/>
        <end position="480"/>
    </location>
</feature>
<evidence type="ECO:0000313" key="9">
    <source>
        <dbReference type="EMBL" id="KAL2267317.1"/>
    </source>
</evidence>
<organism evidence="9 10">
    <name type="scientific">Remersonia thermophila</name>
    <dbReference type="NCBI Taxonomy" id="72144"/>
    <lineage>
        <taxon>Eukaryota</taxon>
        <taxon>Fungi</taxon>
        <taxon>Dikarya</taxon>
        <taxon>Ascomycota</taxon>
        <taxon>Pezizomycotina</taxon>
        <taxon>Sordariomycetes</taxon>
        <taxon>Sordariomycetidae</taxon>
        <taxon>Sordariales</taxon>
        <taxon>Sordariales incertae sedis</taxon>
        <taxon>Remersonia</taxon>
    </lineage>
</organism>
<dbReference type="RefSeq" id="XP_070866044.1">
    <property type="nucleotide sequence ID" value="XM_071011100.1"/>
</dbReference>
<protein>
    <recommendedName>
        <fullName evidence="8">Rhodopsin domain-containing protein</fullName>
    </recommendedName>
</protein>
<dbReference type="PANTHER" id="PTHR33048:SF47">
    <property type="entry name" value="INTEGRAL MEMBRANE PROTEIN-RELATED"/>
    <property type="match status" value="1"/>
</dbReference>
<proteinExistence type="inferred from homology"/>
<feature type="transmembrane region" description="Helical" evidence="7">
    <location>
        <begin position="46"/>
        <end position="67"/>
    </location>
</feature>
<evidence type="ECO:0000256" key="3">
    <source>
        <dbReference type="ARBA" id="ARBA00022989"/>
    </source>
</evidence>
<keyword evidence="4 7" id="KW-0472">Membrane</keyword>
<sequence>MASETPEGGPGPQAGPAPSLPGALGAPDGPPPSTADLDHDTLGPNMLAAAAITWTIALVFVVLRFYTRMRIVHKLGLSDWTILLSLLAAGGYCVALAVQISHGLGRHVWDVDPSSFVAINMAWWFTLLFYVLTLSLTKVSICLLYLTIFTFEWAQRAAWVVLVLVVGSNLTALVSTATFTIPLKATWDPAVVPRFRQSPEIWWVNTALAIVTDFLIFLLPIPFLAPLKLPLRQKVILVGVFAIGFFVCLVSLIRLSILISVTESVDPDFTYSPAKLTYWTIIESHTAIVVACAMTLKPLAAKFFPGLLGVRRGSNGNGPAGAGGDSFKDDGSGLGGSDPPLTIGSRPTRPLQVADGQHEHHPGVEAVMYGTAESGLSEKDADGNGRAKGYNKLVFGLGARDQRSHPSLAGNDGRNRRSLGVGGYDDGTNDKRRIGPVRMPSTEGNNASGDMAPPSPALGDGASERTDPDLGRVATARSIG</sequence>
<reference evidence="9 10" key="1">
    <citation type="journal article" date="2024" name="Commun. Biol.">
        <title>Comparative genomic analysis of thermophilic fungi reveals convergent evolutionary adaptations and gene losses.</title>
        <authorList>
            <person name="Steindorff A.S."/>
            <person name="Aguilar-Pontes M.V."/>
            <person name="Robinson A.J."/>
            <person name="Andreopoulos B."/>
            <person name="LaButti K."/>
            <person name="Kuo A."/>
            <person name="Mondo S."/>
            <person name="Riley R."/>
            <person name="Otillar R."/>
            <person name="Haridas S."/>
            <person name="Lipzen A."/>
            <person name="Grimwood J."/>
            <person name="Schmutz J."/>
            <person name="Clum A."/>
            <person name="Reid I.D."/>
            <person name="Moisan M.C."/>
            <person name="Butler G."/>
            <person name="Nguyen T.T.M."/>
            <person name="Dewar K."/>
            <person name="Conant G."/>
            <person name="Drula E."/>
            <person name="Henrissat B."/>
            <person name="Hansel C."/>
            <person name="Singer S."/>
            <person name="Hutchinson M.I."/>
            <person name="de Vries R.P."/>
            <person name="Natvig D.O."/>
            <person name="Powell A.J."/>
            <person name="Tsang A."/>
            <person name="Grigoriev I.V."/>
        </authorList>
    </citation>
    <scope>NUCLEOTIDE SEQUENCE [LARGE SCALE GENOMIC DNA]</scope>
    <source>
        <strain evidence="9 10">ATCC 22073</strain>
    </source>
</reference>
<dbReference type="EMBL" id="JAZGUE010000004">
    <property type="protein sequence ID" value="KAL2267317.1"/>
    <property type="molecule type" value="Genomic_DNA"/>
</dbReference>
<evidence type="ECO:0000256" key="4">
    <source>
        <dbReference type="ARBA" id="ARBA00023136"/>
    </source>
</evidence>
<feature type="transmembrane region" description="Helical" evidence="7">
    <location>
        <begin position="158"/>
        <end position="181"/>
    </location>
</feature>
<comment type="similarity">
    <text evidence="5">Belongs to the SAT4 family.</text>
</comment>
<feature type="transmembrane region" description="Helical" evidence="7">
    <location>
        <begin position="235"/>
        <end position="257"/>
    </location>
</feature>
<dbReference type="Proteomes" id="UP001600064">
    <property type="component" value="Unassembled WGS sequence"/>
</dbReference>
<name>A0ABR4DCK5_9PEZI</name>
<feature type="transmembrane region" description="Helical" evidence="7">
    <location>
        <begin position="79"/>
        <end position="101"/>
    </location>
</feature>
<keyword evidence="10" id="KW-1185">Reference proteome</keyword>
<feature type="domain" description="Rhodopsin" evidence="8">
    <location>
        <begin position="63"/>
        <end position="301"/>
    </location>
</feature>
<keyword evidence="2 7" id="KW-0812">Transmembrane</keyword>
<comment type="subcellular location">
    <subcellularLocation>
        <location evidence="1">Membrane</location>
        <topology evidence="1">Multi-pass membrane protein</topology>
    </subcellularLocation>
</comment>
<comment type="caution">
    <text evidence="9">The sequence shown here is derived from an EMBL/GenBank/DDBJ whole genome shotgun (WGS) entry which is preliminary data.</text>
</comment>
<feature type="region of interest" description="Disordered" evidence="6">
    <location>
        <begin position="318"/>
        <end position="362"/>
    </location>
</feature>
<evidence type="ECO:0000259" key="8">
    <source>
        <dbReference type="Pfam" id="PF20684"/>
    </source>
</evidence>
<evidence type="ECO:0000256" key="7">
    <source>
        <dbReference type="SAM" id="Phobius"/>
    </source>
</evidence>
<dbReference type="InterPro" id="IPR052337">
    <property type="entry name" value="SAT4-like"/>
</dbReference>
<feature type="transmembrane region" description="Helical" evidence="7">
    <location>
        <begin position="201"/>
        <end position="223"/>
    </location>
</feature>
<feature type="transmembrane region" description="Helical" evidence="7">
    <location>
        <begin position="121"/>
        <end position="146"/>
    </location>
</feature>
<accession>A0ABR4DCK5</accession>
<gene>
    <name evidence="9" type="ORF">VTJ83DRAFT_4594</name>
</gene>
<keyword evidence="3 7" id="KW-1133">Transmembrane helix</keyword>
<dbReference type="Pfam" id="PF20684">
    <property type="entry name" value="Fung_rhodopsin"/>
    <property type="match status" value="1"/>
</dbReference>
<evidence type="ECO:0000313" key="10">
    <source>
        <dbReference type="Proteomes" id="UP001600064"/>
    </source>
</evidence>
<evidence type="ECO:0000256" key="5">
    <source>
        <dbReference type="ARBA" id="ARBA00038359"/>
    </source>
</evidence>
<dbReference type="PANTHER" id="PTHR33048">
    <property type="entry name" value="PTH11-LIKE INTEGRAL MEMBRANE PROTEIN (AFU_ORTHOLOGUE AFUA_5G11245)"/>
    <property type="match status" value="1"/>
</dbReference>
<evidence type="ECO:0000256" key="2">
    <source>
        <dbReference type="ARBA" id="ARBA00022692"/>
    </source>
</evidence>
<dbReference type="InterPro" id="IPR049326">
    <property type="entry name" value="Rhodopsin_dom_fungi"/>
</dbReference>
<evidence type="ECO:0000256" key="6">
    <source>
        <dbReference type="SAM" id="MobiDB-lite"/>
    </source>
</evidence>
<dbReference type="GeneID" id="98125744"/>
<feature type="region of interest" description="Disordered" evidence="6">
    <location>
        <begin position="1"/>
        <end position="37"/>
    </location>
</feature>